<protein>
    <recommendedName>
        <fullName evidence="2">DUF8080 domain-containing protein</fullName>
    </recommendedName>
</protein>
<feature type="region of interest" description="Disordered" evidence="1">
    <location>
        <begin position="97"/>
        <end position="220"/>
    </location>
</feature>
<feature type="domain" description="DUF8080" evidence="2">
    <location>
        <begin position="216"/>
        <end position="286"/>
    </location>
</feature>
<dbReference type="EMBL" id="NHPJ01000085">
    <property type="protein sequence ID" value="OYR56544.1"/>
    <property type="molecule type" value="Genomic_DNA"/>
</dbReference>
<keyword evidence="4" id="KW-1185">Reference proteome</keyword>
<organism evidence="3 4">
    <name type="scientific">Halorubrum halodurans</name>
    <dbReference type="NCBI Taxonomy" id="1383851"/>
    <lineage>
        <taxon>Archaea</taxon>
        <taxon>Methanobacteriati</taxon>
        <taxon>Methanobacteriota</taxon>
        <taxon>Stenosarchaea group</taxon>
        <taxon>Halobacteria</taxon>
        <taxon>Halobacteriales</taxon>
        <taxon>Haloferacaceae</taxon>
        <taxon>Halorubrum</taxon>
    </lineage>
</organism>
<accession>A0A256IJ69</accession>
<dbReference type="InterPro" id="IPR057179">
    <property type="entry name" value="DUF7857"/>
</dbReference>
<gene>
    <name evidence="3" type="ORF">DJ70_08705</name>
</gene>
<dbReference type="Pfam" id="PF26296">
    <property type="entry name" value="DUF8080"/>
    <property type="match status" value="1"/>
</dbReference>
<feature type="compositionally biased region" description="Basic and acidic residues" evidence="1">
    <location>
        <begin position="112"/>
        <end position="122"/>
    </location>
</feature>
<feature type="region of interest" description="Disordered" evidence="1">
    <location>
        <begin position="276"/>
        <end position="296"/>
    </location>
</feature>
<feature type="compositionally biased region" description="Low complexity" evidence="1">
    <location>
        <begin position="141"/>
        <end position="157"/>
    </location>
</feature>
<comment type="caution">
    <text evidence="3">The sequence shown here is derived from an EMBL/GenBank/DDBJ whole genome shotgun (WGS) entry which is preliminary data.</text>
</comment>
<evidence type="ECO:0000313" key="4">
    <source>
        <dbReference type="Proteomes" id="UP000216308"/>
    </source>
</evidence>
<reference evidence="3 4" key="1">
    <citation type="journal article" date="2014" name="Front. Microbiol.">
        <title>Population and genomic analysis of the genus Halorubrum.</title>
        <authorList>
            <person name="Fullmer M.S."/>
            <person name="Soucy S.M."/>
            <person name="Swithers K.S."/>
            <person name="Makkay A.M."/>
            <person name="Wheeler R."/>
            <person name="Ventosa A."/>
            <person name="Gogarten J.P."/>
            <person name="Papke R.T."/>
        </authorList>
    </citation>
    <scope>NUCLEOTIDE SEQUENCE [LARGE SCALE GENOMIC DNA]</scope>
    <source>
        <strain evidence="3 4">Cb34</strain>
    </source>
</reference>
<dbReference type="Proteomes" id="UP000216308">
    <property type="component" value="Unassembled WGS sequence"/>
</dbReference>
<evidence type="ECO:0000259" key="2">
    <source>
        <dbReference type="Pfam" id="PF26296"/>
    </source>
</evidence>
<feature type="compositionally biased region" description="Acidic residues" evidence="1">
    <location>
        <begin position="158"/>
        <end position="167"/>
    </location>
</feature>
<dbReference type="AlphaFoldDB" id="A0A256IJ69"/>
<evidence type="ECO:0000313" key="3">
    <source>
        <dbReference type="EMBL" id="OYR56544.1"/>
    </source>
</evidence>
<sequence>MDFSWTVEPEGSVRFVACRVHNATAVPQRVRVRSRIDGPALPPRRSGVPEAGWDAGGVTLRLEPDERRGVGFAVVVPPTEQIADPPVEIADAGPIAAVDSPPRTAEAAVRSLGDHRPPRDAVVDAGRTGPVVDACAGDGSAAGTTPPGTDDAGPADGADAEAVDENDPATPTADTDPEPDDGGNGEADPRVSGAVGGNVAAVSTERGGPDDPFAGAERRMERAERRIERAERLTGADLATATDAVDRLGGVAAVGTLDERVADDAAALRRLSERAAALSARAEETDVPTEALERLA</sequence>
<dbReference type="Pfam" id="PF25256">
    <property type="entry name" value="DUF7857"/>
    <property type="match status" value="1"/>
</dbReference>
<evidence type="ECO:0000256" key="1">
    <source>
        <dbReference type="SAM" id="MobiDB-lite"/>
    </source>
</evidence>
<proteinExistence type="predicted"/>
<dbReference type="OrthoDB" id="193731at2157"/>
<dbReference type="InterPro" id="IPR058393">
    <property type="entry name" value="DUF8080"/>
</dbReference>
<name>A0A256IJ69_9EURY</name>